<evidence type="ECO:0000259" key="2">
    <source>
        <dbReference type="Pfam" id="PF13843"/>
    </source>
</evidence>
<comment type="caution">
    <text evidence="3">The sequence shown here is derived from an EMBL/GenBank/DDBJ whole genome shotgun (WGS) entry which is preliminary data.</text>
</comment>
<name>A0AAV8XCJ0_9CUCU</name>
<reference evidence="3" key="1">
    <citation type="journal article" date="2023" name="Insect Mol. Biol.">
        <title>Genome sequencing provides insights into the evolution of gene families encoding plant cell wall-degrading enzymes in longhorned beetles.</title>
        <authorList>
            <person name="Shin N.R."/>
            <person name="Okamura Y."/>
            <person name="Kirsch R."/>
            <person name="Pauchet Y."/>
        </authorList>
    </citation>
    <scope>NUCLEOTIDE SEQUENCE</scope>
    <source>
        <strain evidence="3">AMC_N1</strain>
    </source>
</reference>
<evidence type="ECO:0000256" key="1">
    <source>
        <dbReference type="SAM" id="MobiDB-lite"/>
    </source>
</evidence>
<feature type="domain" description="PiggyBac transposable element-derived protein" evidence="2">
    <location>
        <begin position="200"/>
        <end position="258"/>
    </location>
</feature>
<dbReference type="EMBL" id="JAPWTK010000772">
    <property type="protein sequence ID" value="KAJ8936199.1"/>
    <property type="molecule type" value="Genomic_DNA"/>
</dbReference>
<protein>
    <recommendedName>
        <fullName evidence="2">PiggyBac transposable element-derived protein domain-containing protein</fullName>
    </recommendedName>
</protein>
<dbReference type="Proteomes" id="UP001162162">
    <property type="component" value="Unassembled WGS sequence"/>
</dbReference>
<keyword evidence="4" id="KW-1185">Reference proteome</keyword>
<dbReference type="InterPro" id="IPR029526">
    <property type="entry name" value="PGBD"/>
</dbReference>
<dbReference type="AlphaFoldDB" id="A0AAV8XCJ0"/>
<evidence type="ECO:0000313" key="4">
    <source>
        <dbReference type="Proteomes" id="UP001162162"/>
    </source>
</evidence>
<gene>
    <name evidence="3" type="ORF">NQ318_008496</name>
</gene>
<feature type="region of interest" description="Disordered" evidence="1">
    <location>
        <begin position="122"/>
        <end position="172"/>
    </location>
</feature>
<feature type="compositionally biased region" description="Basic and acidic residues" evidence="1">
    <location>
        <begin position="122"/>
        <end position="134"/>
    </location>
</feature>
<proteinExistence type="predicted"/>
<accession>A0AAV8XCJ0</accession>
<dbReference type="Pfam" id="PF13843">
    <property type="entry name" value="DDE_Tnp_1_7"/>
    <property type="match status" value="1"/>
</dbReference>
<evidence type="ECO:0000313" key="3">
    <source>
        <dbReference type="EMBL" id="KAJ8936199.1"/>
    </source>
</evidence>
<feature type="compositionally biased region" description="Acidic residues" evidence="1">
    <location>
        <begin position="135"/>
        <end position="162"/>
    </location>
</feature>
<organism evidence="3 4">
    <name type="scientific">Aromia moschata</name>
    <dbReference type="NCBI Taxonomy" id="1265417"/>
    <lineage>
        <taxon>Eukaryota</taxon>
        <taxon>Metazoa</taxon>
        <taxon>Ecdysozoa</taxon>
        <taxon>Arthropoda</taxon>
        <taxon>Hexapoda</taxon>
        <taxon>Insecta</taxon>
        <taxon>Pterygota</taxon>
        <taxon>Neoptera</taxon>
        <taxon>Endopterygota</taxon>
        <taxon>Coleoptera</taxon>
        <taxon>Polyphaga</taxon>
        <taxon>Cucujiformia</taxon>
        <taxon>Chrysomeloidea</taxon>
        <taxon>Cerambycidae</taxon>
        <taxon>Cerambycinae</taxon>
        <taxon>Callichromatini</taxon>
        <taxon>Aromia</taxon>
    </lineage>
</organism>
<sequence>MIQHTDTTHSSKFYKQISIADTTVVARSLILAVTVPCSVPVDTYTVCAIGYFREKPMSHGVCHCMHYYALLSIESALTGIVDIALATYKPSTLFCVMDPAIPGPSRPKRSCIQRDVKRPLTEDELRKHAEKSEDSWAEAENLEDSDRAEDEIINNDPEDGSSDDGNSNDAQTTFVWNDTPALENIIFSGNPGLRVPHPVSKWWDKRDVLFLSTEFEEEMIEVRRKRDDVVKKPKAIVMYNEHMSGIDRQDQMLAYYPTAMPNANISFYDYRITVIKRFLEEKDLPPVQRPAIAQHFPVKLDRTHRKRCRSLHVVEEDILDVTTIRTEVTRRLEENRVKQDLSFNQKRRAPKFYTVGDLVLNKVTSFPATNESKKLLPKFRGPFKVVEVLPNDRYRVQEDRHTDRSSRPYDGIVGIEHMKPFAVQQS</sequence>